<reference evidence="6 7" key="1">
    <citation type="submission" date="2018-02" db="EMBL/GenBank/DDBJ databases">
        <title>novel marine gammaproteobacteria from coastal saline agro ecosystem.</title>
        <authorList>
            <person name="Krishnan R."/>
            <person name="Ramesh Kumar N."/>
        </authorList>
    </citation>
    <scope>NUCLEOTIDE SEQUENCE [LARGE SCALE GENOMIC DNA]</scope>
    <source>
        <strain evidence="6 7">228</strain>
    </source>
</reference>
<gene>
    <name evidence="6" type="ORF">C4K68_27730</name>
</gene>
<dbReference type="SUPFAM" id="SSF46785">
    <property type="entry name" value="Winged helix' DNA-binding domain"/>
    <property type="match status" value="1"/>
</dbReference>
<evidence type="ECO:0000256" key="2">
    <source>
        <dbReference type="ARBA" id="ARBA00023015"/>
    </source>
</evidence>
<dbReference type="Pfam" id="PF03466">
    <property type="entry name" value="LysR_substrate"/>
    <property type="match status" value="1"/>
</dbReference>
<dbReference type="InterPro" id="IPR000847">
    <property type="entry name" value="LysR_HTH_N"/>
</dbReference>
<dbReference type="Gene3D" id="3.40.190.10">
    <property type="entry name" value="Periplasmic binding protein-like II"/>
    <property type="match status" value="2"/>
</dbReference>
<evidence type="ECO:0000313" key="6">
    <source>
        <dbReference type="EMBL" id="PPC73918.1"/>
    </source>
</evidence>
<keyword evidence="4" id="KW-0804">Transcription</keyword>
<dbReference type="InterPro" id="IPR036388">
    <property type="entry name" value="WH-like_DNA-bd_sf"/>
</dbReference>
<dbReference type="PRINTS" id="PR00039">
    <property type="entry name" value="HTHLYSR"/>
</dbReference>
<dbReference type="OrthoDB" id="5292387at2"/>
<evidence type="ECO:0000313" key="7">
    <source>
        <dbReference type="Proteomes" id="UP000238196"/>
    </source>
</evidence>
<dbReference type="GO" id="GO:0003677">
    <property type="term" value="F:DNA binding"/>
    <property type="evidence" value="ECO:0007669"/>
    <property type="project" value="UniProtKB-KW"/>
</dbReference>
<dbReference type="PANTHER" id="PTHR30346:SF30">
    <property type="entry name" value="SMALL NEUTRAL PROTEASE REGULATORY PROTEIN"/>
    <property type="match status" value="1"/>
</dbReference>
<feature type="domain" description="HTH lysR-type" evidence="5">
    <location>
        <begin position="1"/>
        <end position="58"/>
    </location>
</feature>
<keyword evidence="2" id="KW-0805">Transcription regulation</keyword>
<sequence length="307" mass="33523">MELRHIRYFLAVAEELNFTRAAARMGIGQPPLSQQIKDLENEVGVRLFHRIPQGAELTEAGQAFLEKVKGLPDLVQDAVQSAQRAGRGETGTLNLGITGTAALQPYFTDAIRRFRRSFPDVELTLEEANSVGLINGLMDGRLDVAILRPNAADPEELQKYQLLEEPLVIALPEAWASSDSSMALVTLRDAPLVLTPRKVGITLHDEALRACRDAGFEPVIGQSAPQIASIMSMVAAELGFSLVPASMQQLQVQGVVFRAISGEAPLIGLTLAHRRIGASKITLNFVQLLRQLAPTYTSQVEPLEKWQ</sequence>
<protein>
    <submittedName>
        <fullName evidence="6">Transcriptional regulator</fullName>
    </submittedName>
</protein>
<dbReference type="AlphaFoldDB" id="A0A2S5KGK5"/>
<keyword evidence="3" id="KW-0238">DNA-binding</keyword>
<comment type="caution">
    <text evidence="6">The sequence shown here is derived from an EMBL/GenBank/DDBJ whole genome shotgun (WGS) entry which is preliminary data.</text>
</comment>
<dbReference type="InterPro" id="IPR036390">
    <property type="entry name" value="WH_DNA-bd_sf"/>
</dbReference>
<dbReference type="SUPFAM" id="SSF53850">
    <property type="entry name" value="Periplasmic binding protein-like II"/>
    <property type="match status" value="1"/>
</dbReference>
<dbReference type="FunFam" id="1.10.10.10:FF:000001">
    <property type="entry name" value="LysR family transcriptional regulator"/>
    <property type="match status" value="1"/>
</dbReference>
<evidence type="ECO:0000256" key="4">
    <source>
        <dbReference type="ARBA" id="ARBA00023163"/>
    </source>
</evidence>
<evidence type="ECO:0000256" key="1">
    <source>
        <dbReference type="ARBA" id="ARBA00009437"/>
    </source>
</evidence>
<accession>A0A2S5KGK5</accession>
<dbReference type="EMBL" id="PRLP01000169">
    <property type="protein sequence ID" value="PPC73918.1"/>
    <property type="molecule type" value="Genomic_DNA"/>
</dbReference>
<comment type="similarity">
    <text evidence="1">Belongs to the LysR transcriptional regulatory family.</text>
</comment>
<evidence type="ECO:0000256" key="3">
    <source>
        <dbReference type="ARBA" id="ARBA00023125"/>
    </source>
</evidence>
<dbReference type="PANTHER" id="PTHR30346">
    <property type="entry name" value="TRANSCRIPTIONAL DUAL REGULATOR HCAR-RELATED"/>
    <property type="match status" value="1"/>
</dbReference>
<dbReference type="Gene3D" id="1.10.10.10">
    <property type="entry name" value="Winged helix-like DNA-binding domain superfamily/Winged helix DNA-binding domain"/>
    <property type="match status" value="1"/>
</dbReference>
<proteinExistence type="inferred from homology"/>
<evidence type="ECO:0000259" key="5">
    <source>
        <dbReference type="PROSITE" id="PS50931"/>
    </source>
</evidence>
<organism evidence="6 7">
    <name type="scientific">Proteobacteria bacterium 228</name>
    <dbReference type="NCBI Taxonomy" id="2083153"/>
    <lineage>
        <taxon>Bacteria</taxon>
        <taxon>Pseudomonadati</taxon>
        <taxon>Pseudomonadota</taxon>
    </lineage>
</organism>
<dbReference type="GO" id="GO:0032993">
    <property type="term" value="C:protein-DNA complex"/>
    <property type="evidence" value="ECO:0007669"/>
    <property type="project" value="TreeGrafter"/>
</dbReference>
<dbReference type="Pfam" id="PF00126">
    <property type="entry name" value="HTH_1"/>
    <property type="match status" value="1"/>
</dbReference>
<dbReference type="GO" id="GO:0003700">
    <property type="term" value="F:DNA-binding transcription factor activity"/>
    <property type="evidence" value="ECO:0007669"/>
    <property type="project" value="InterPro"/>
</dbReference>
<dbReference type="PROSITE" id="PS50931">
    <property type="entry name" value="HTH_LYSR"/>
    <property type="match status" value="1"/>
</dbReference>
<dbReference type="InterPro" id="IPR005119">
    <property type="entry name" value="LysR_subst-bd"/>
</dbReference>
<name>A0A2S5KGK5_9PROT</name>
<dbReference type="Proteomes" id="UP000238196">
    <property type="component" value="Unassembled WGS sequence"/>
</dbReference>